<organism evidence="3 4">
    <name type="scientific">Apiospora kogelbergensis</name>
    <dbReference type="NCBI Taxonomy" id="1337665"/>
    <lineage>
        <taxon>Eukaryota</taxon>
        <taxon>Fungi</taxon>
        <taxon>Dikarya</taxon>
        <taxon>Ascomycota</taxon>
        <taxon>Pezizomycotina</taxon>
        <taxon>Sordariomycetes</taxon>
        <taxon>Xylariomycetidae</taxon>
        <taxon>Amphisphaeriales</taxon>
        <taxon>Apiosporaceae</taxon>
        <taxon>Apiospora</taxon>
    </lineage>
</organism>
<sequence length="544" mass="60893">MEESDIVYTIETEEQLWDELNELLSQTYFAHNHESVDDALRRWLDLASKCRQDFSQSEDDVFTCSDRLLNSPLYHTDPHYVRTQIIYSMLQEDETASLYAIASFLLLDGRGDETTYREMVNEGCFHRLLELMNGHRDDDPRLYRLLLELMYEMPRFERLRPEDLMQVDDGFVAYLFQLIEGLSEDAHDPYNYAIIKVLLILNEQYMVASTAAAADPTSASALLLTNRVVKCLCLYGPQFRTFGENLILLLNRETETALQLLILKLLYLLFTTKATYEYFYTNDLRVLLDVIIRNLLDLPYELMSLRHTYLRVLYPLLAHTQLSQPPYYKEDHIAKVLKILSGAGNAHFAPADETTMRLVDRVRKVSWLPDDESAGEATGRLLGISLEPQDAGSKISVVDVAAVTEKPGVQTPSRKAELSTDEQVESSHAQPSSPEDMTTPATATNAAGGSTNDGDVEAASPAVAATKESLPLPQKPKKALPEVPKSRHGKPFAQPVVHINANANGTVAATKRLPPQAPPPRRRGKLKATEPAGTVGTTPASQKQ</sequence>
<evidence type="ECO:0000256" key="1">
    <source>
        <dbReference type="SAM" id="MobiDB-lite"/>
    </source>
</evidence>
<name>A0AAW0Q992_9PEZI</name>
<gene>
    <name evidence="3" type="ORF">PG999_013262</name>
</gene>
<feature type="compositionally biased region" description="Polar residues" evidence="1">
    <location>
        <begin position="426"/>
        <end position="436"/>
    </location>
</feature>
<feature type="region of interest" description="Disordered" evidence="1">
    <location>
        <begin position="406"/>
        <end position="544"/>
    </location>
</feature>
<evidence type="ECO:0000313" key="4">
    <source>
        <dbReference type="Proteomes" id="UP001392437"/>
    </source>
</evidence>
<protein>
    <recommendedName>
        <fullName evidence="2">SPIN90/Ldb17 leucine-rich domain-containing protein</fullName>
    </recommendedName>
</protein>
<feature type="domain" description="SPIN90/Ldb17 leucine-rich" evidence="2">
    <location>
        <begin position="188"/>
        <end position="331"/>
    </location>
</feature>
<proteinExistence type="predicted"/>
<comment type="caution">
    <text evidence="3">The sequence shown here is derived from an EMBL/GenBank/DDBJ whole genome shotgun (WGS) entry which is preliminary data.</text>
</comment>
<dbReference type="InterPro" id="IPR030125">
    <property type="entry name" value="SPIN90/Ldb17"/>
</dbReference>
<dbReference type="PANTHER" id="PTHR13357:SF1">
    <property type="entry name" value="NCK-INTERACTING PROTEIN WITH SH3 DOMAIN"/>
    <property type="match status" value="1"/>
</dbReference>
<keyword evidence="4" id="KW-1185">Reference proteome</keyword>
<dbReference type="GO" id="GO:0051666">
    <property type="term" value="P:actin cortical patch localization"/>
    <property type="evidence" value="ECO:0007669"/>
    <property type="project" value="TreeGrafter"/>
</dbReference>
<dbReference type="AlphaFoldDB" id="A0AAW0Q992"/>
<dbReference type="GO" id="GO:0000147">
    <property type="term" value="P:actin cortical patch assembly"/>
    <property type="evidence" value="ECO:0007669"/>
    <property type="project" value="TreeGrafter"/>
</dbReference>
<dbReference type="Pfam" id="PF09431">
    <property type="entry name" value="SPIN90_LRD"/>
    <property type="match status" value="1"/>
</dbReference>
<evidence type="ECO:0000259" key="2">
    <source>
        <dbReference type="Pfam" id="PF09431"/>
    </source>
</evidence>
<evidence type="ECO:0000313" key="3">
    <source>
        <dbReference type="EMBL" id="KAK8097318.1"/>
    </source>
</evidence>
<dbReference type="GO" id="GO:0030479">
    <property type="term" value="C:actin cortical patch"/>
    <property type="evidence" value="ECO:0007669"/>
    <property type="project" value="TreeGrafter"/>
</dbReference>
<dbReference type="GO" id="GO:0006897">
    <property type="term" value="P:endocytosis"/>
    <property type="evidence" value="ECO:0007669"/>
    <property type="project" value="TreeGrafter"/>
</dbReference>
<reference evidence="3 4" key="1">
    <citation type="submission" date="2023-01" db="EMBL/GenBank/DDBJ databases">
        <title>Analysis of 21 Apiospora genomes using comparative genomics revels a genus with tremendous synthesis potential of carbohydrate active enzymes and secondary metabolites.</title>
        <authorList>
            <person name="Sorensen T."/>
        </authorList>
    </citation>
    <scope>NUCLEOTIDE SEQUENCE [LARGE SCALE GENOMIC DNA]</scope>
    <source>
        <strain evidence="3 4">CBS 117206</strain>
    </source>
</reference>
<accession>A0AAW0Q992</accession>
<dbReference type="PANTHER" id="PTHR13357">
    <property type="entry name" value="SH3 ADAPTER PROTEIN SPIN90 NCK INTERACTING PROTEIN WITH SH3 DOMAIN"/>
    <property type="match status" value="1"/>
</dbReference>
<dbReference type="Proteomes" id="UP001392437">
    <property type="component" value="Unassembled WGS sequence"/>
</dbReference>
<dbReference type="EMBL" id="JAQQWP010000010">
    <property type="protein sequence ID" value="KAK8097318.1"/>
    <property type="molecule type" value="Genomic_DNA"/>
</dbReference>
<feature type="compositionally biased region" description="Low complexity" evidence="1">
    <location>
        <begin position="438"/>
        <end position="447"/>
    </location>
</feature>
<dbReference type="InterPro" id="IPR018556">
    <property type="entry name" value="SPIN90/Ldb17_LRD"/>
</dbReference>
<dbReference type="GO" id="GO:0071933">
    <property type="term" value="F:Arp2/3 complex binding"/>
    <property type="evidence" value="ECO:0007669"/>
    <property type="project" value="TreeGrafter"/>
</dbReference>
<feature type="compositionally biased region" description="Polar residues" evidence="1">
    <location>
        <begin position="535"/>
        <end position="544"/>
    </location>
</feature>